<dbReference type="CDD" id="cd06171">
    <property type="entry name" value="Sigma70_r4"/>
    <property type="match status" value="1"/>
</dbReference>
<dbReference type="Gene3D" id="1.10.10.10">
    <property type="entry name" value="Winged helix-like DNA-binding domain superfamily/Winged helix DNA-binding domain"/>
    <property type="match status" value="1"/>
</dbReference>
<evidence type="ECO:0000256" key="1">
    <source>
        <dbReference type="ARBA" id="ARBA00010641"/>
    </source>
</evidence>
<dbReference type="GO" id="GO:0016987">
    <property type="term" value="F:sigma factor activity"/>
    <property type="evidence" value="ECO:0007669"/>
    <property type="project" value="UniProtKB-KW"/>
</dbReference>
<dbReference type="SUPFAM" id="SSF88659">
    <property type="entry name" value="Sigma3 and sigma4 domains of RNA polymerase sigma factors"/>
    <property type="match status" value="1"/>
</dbReference>
<keyword evidence="2" id="KW-0805">Transcription regulation</keyword>
<dbReference type="OrthoDB" id="4184921at2"/>
<evidence type="ECO:0000313" key="7">
    <source>
        <dbReference type="EMBL" id="SEB68064.1"/>
    </source>
</evidence>
<evidence type="ECO:0000259" key="6">
    <source>
        <dbReference type="Pfam" id="PF04545"/>
    </source>
</evidence>
<keyword evidence="5" id="KW-0804">Transcription</keyword>
<dbReference type="InterPro" id="IPR013325">
    <property type="entry name" value="RNA_pol_sigma_r2"/>
</dbReference>
<dbReference type="GO" id="GO:0003677">
    <property type="term" value="F:DNA binding"/>
    <property type="evidence" value="ECO:0007669"/>
    <property type="project" value="UniProtKB-KW"/>
</dbReference>
<dbReference type="SUPFAM" id="SSF88946">
    <property type="entry name" value="Sigma2 domain of RNA polymerase sigma factors"/>
    <property type="match status" value="1"/>
</dbReference>
<dbReference type="Proteomes" id="UP000183750">
    <property type="component" value="Unassembled WGS sequence"/>
</dbReference>
<feature type="domain" description="RNA polymerase sigma-70 region 4" evidence="6">
    <location>
        <begin position="114"/>
        <end position="163"/>
    </location>
</feature>
<dbReference type="InterPro" id="IPR014284">
    <property type="entry name" value="RNA_pol_sigma-70_dom"/>
</dbReference>
<sequence>MSARGRDRETQRDEAFTALFDENWAAVRHHVEGVVEDDAEVTEIVAEIFLRAWSRLIPSRPMTRVWLIRTADRILASRSGRTTMRWLALDALHEGVAGENSASDLTMRARVVRALGVLSRTERRIIMLTYWDGLAVGEIAEVLRSPRVRVRKVLARARRTLREELGLQGTEGDDE</sequence>
<keyword evidence="3" id="KW-0731">Sigma factor</keyword>
<comment type="similarity">
    <text evidence="1">Belongs to the sigma-70 factor family. ECF subfamily.</text>
</comment>
<dbReference type="GO" id="GO:0006352">
    <property type="term" value="P:DNA-templated transcription initiation"/>
    <property type="evidence" value="ECO:0007669"/>
    <property type="project" value="InterPro"/>
</dbReference>
<name>A0A1H4LBF5_9MICO</name>
<dbReference type="InterPro" id="IPR007630">
    <property type="entry name" value="RNA_pol_sigma70_r4"/>
</dbReference>
<dbReference type="PANTHER" id="PTHR43133">
    <property type="entry name" value="RNA POLYMERASE ECF-TYPE SIGMA FACTO"/>
    <property type="match status" value="1"/>
</dbReference>
<evidence type="ECO:0000256" key="3">
    <source>
        <dbReference type="ARBA" id="ARBA00023082"/>
    </source>
</evidence>
<dbReference type="Gene3D" id="1.10.1740.10">
    <property type="match status" value="1"/>
</dbReference>
<dbReference type="InterPro" id="IPR036388">
    <property type="entry name" value="WH-like_DNA-bd_sf"/>
</dbReference>
<keyword evidence="4" id="KW-0238">DNA-binding</keyword>
<keyword evidence="8" id="KW-1185">Reference proteome</keyword>
<gene>
    <name evidence="7" type="ORF">SAMN04489807_1732</name>
</gene>
<protein>
    <submittedName>
        <fullName evidence="7">RNA polymerase, sigma subunit, ECF family</fullName>
    </submittedName>
</protein>
<evidence type="ECO:0000256" key="2">
    <source>
        <dbReference type="ARBA" id="ARBA00023015"/>
    </source>
</evidence>
<dbReference type="NCBIfam" id="TIGR02937">
    <property type="entry name" value="sigma70-ECF"/>
    <property type="match status" value="1"/>
</dbReference>
<dbReference type="PANTHER" id="PTHR43133:SF8">
    <property type="entry name" value="RNA POLYMERASE SIGMA FACTOR HI_1459-RELATED"/>
    <property type="match status" value="1"/>
</dbReference>
<reference evidence="8" key="1">
    <citation type="submission" date="2016-10" db="EMBL/GenBank/DDBJ databases">
        <authorList>
            <person name="Varghese N."/>
            <person name="Submissions S."/>
        </authorList>
    </citation>
    <scope>NUCLEOTIDE SEQUENCE [LARGE SCALE GENOMIC DNA]</scope>
    <source>
        <strain evidence="8">DSM 16089</strain>
    </source>
</reference>
<dbReference type="InterPro" id="IPR013324">
    <property type="entry name" value="RNA_pol_sigma_r3/r4-like"/>
</dbReference>
<dbReference type="Pfam" id="PF04545">
    <property type="entry name" value="Sigma70_r4"/>
    <property type="match status" value="1"/>
</dbReference>
<dbReference type="AlphaFoldDB" id="A0A1H4LBF5"/>
<dbReference type="InterPro" id="IPR039425">
    <property type="entry name" value="RNA_pol_sigma-70-like"/>
</dbReference>
<dbReference type="RefSeq" id="WP_060926138.1">
    <property type="nucleotide sequence ID" value="NZ_FNSQ01000005.1"/>
</dbReference>
<accession>A0A1H4LBF5</accession>
<proteinExistence type="inferred from homology"/>
<dbReference type="EMBL" id="FNSQ01000005">
    <property type="protein sequence ID" value="SEB68064.1"/>
    <property type="molecule type" value="Genomic_DNA"/>
</dbReference>
<evidence type="ECO:0000313" key="8">
    <source>
        <dbReference type="Proteomes" id="UP000183750"/>
    </source>
</evidence>
<evidence type="ECO:0000256" key="4">
    <source>
        <dbReference type="ARBA" id="ARBA00023125"/>
    </source>
</evidence>
<evidence type="ECO:0000256" key="5">
    <source>
        <dbReference type="ARBA" id="ARBA00023163"/>
    </source>
</evidence>
<organism evidence="7 8">
    <name type="scientific">Microbacterium hydrocarbonoxydans</name>
    <dbReference type="NCBI Taxonomy" id="273678"/>
    <lineage>
        <taxon>Bacteria</taxon>
        <taxon>Bacillati</taxon>
        <taxon>Actinomycetota</taxon>
        <taxon>Actinomycetes</taxon>
        <taxon>Micrococcales</taxon>
        <taxon>Microbacteriaceae</taxon>
        <taxon>Microbacterium</taxon>
    </lineage>
</organism>